<evidence type="ECO:0000313" key="1">
    <source>
        <dbReference type="EMBL" id="PIT56080.1"/>
    </source>
</evidence>
<sequence>MENNDIDALIKQYRQITRDDGNEKYAQAQFELGFIYKRLEWQHIFKQQNYGVTICQILPEAN</sequence>
<protein>
    <submittedName>
        <fullName evidence="1">Uncharacterized protein</fullName>
    </submittedName>
</protein>
<evidence type="ECO:0000313" key="2">
    <source>
        <dbReference type="Proteomes" id="UP000229434"/>
    </source>
</evidence>
<organism evidence="1 2">
    <name type="scientific">Snodgrassella alvi</name>
    <dbReference type="NCBI Taxonomy" id="1196083"/>
    <lineage>
        <taxon>Bacteria</taxon>
        <taxon>Pseudomonadati</taxon>
        <taxon>Pseudomonadota</taxon>
        <taxon>Betaproteobacteria</taxon>
        <taxon>Neisseriales</taxon>
        <taxon>Neisseriaceae</taxon>
        <taxon>Snodgrassella</taxon>
    </lineage>
</organism>
<comment type="caution">
    <text evidence="1">The sequence shown here is derived from an EMBL/GenBank/DDBJ whole genome shotgun (WGS) entry which is preliminary data.</text>
</comment>
<dbReference type="RefSeq" id="WP_100137167.1">
    <property type="nucleotide sequence ID" value="NZ_MEIS01000093.1"/>
</dbReference>
<accession>A0A2N9XYT1</accession>
<proteinExistence type="predicted"/>
<dbReference type="EMBL" id="MEIS01000093">
    <property type="protein sequence ID" value="PIT56080.1"/>
    <property type="molecule type" value="Genomic_DNA"/>
</dbReference>
<dbReference type="Proteomes" id="UP000229434">
    <property type="component" value="Unassembled WGS sequence"/>
</dbReference>
<name>A0A2N9XYT1_9NEIS</name>
<gene>
    <name evidence="1" type="ORF">BHC49_04935</name>
</gene>
<reference evidence="1" key="1">
    <citation type="journal article" date="2017" name="MBio">
        <title>Type VI secretion-mediated competition in the bee gut microbiome.</title>
        <authorList>
            <person name="Steele M.I."/>
            <person name="Kwong W.K."/>
            <person name="Powell J.E."/>
            <person name="Whiteley M."/>
            <person name="Moran N.A."/>
        </authorList>
    </citation>
    <scope>NUCLEOTIDE SEQUENCE [LARGE SCALE GENOMIC DNA]</scope>
    <source>
        <strain evidence="1">Nev3CBA3</strain>
    </source>
</reference>
<dbReference type="AlphaFoldDB" id="A0A2N9XYT1"/>